<feature type="compositionally biased region" description="Low complexity" evidence="1">
    <location>
        <begin position="1"/>
        <end position="15"/>
    </location>
</feature>
<reference evidence="2 3" key="1">
    <citation type="submission" date="2021-01" db="EMBL/GenBank/DDBJ databases">
        <title>Sequencing the genomes of 1000 actinobacteria strains.</title>
        <authorList>
            <person name="Klenk H.-P."/>
        </authorList>
    </citation>
    <scope>NUCLEOTIDE SEQUENCE [LARGE SCALE GENOMIC DNA]</scope>
    <source>
        <strain evidence="2 3">DSM 20542</strain>
    </source>
</reference>
<protein>
    <recommendedName>
        <fullName evidence="4">Multidrug transporter</fullName>
    </recommendedName>
</protein>
<feature type="region of interest" description="Disordered" evidence="1">
    <location>
        <begin position="1"/>
        <end position="41"/>
    </location>
</feature>
<sequence length="41" mass="4315">MAKAGKSSSGSSRSSITGKFVTSKYAKSHPNTTQTSHKKSK</sequence>
<organism evidence="2 3">
    <name type="scientific">Curtobacterium luteum</name>
    <dbReference type="NCBI Taxonomy" id="33881"/>
    <lineage>
        <taxon>Bacteria</taxon>
        <taxon>Bacillati</taxon>
        <taxon>Actinomycetota</taxon>
        <taxon>Actinomycetes</taxon>
        <taxon>Micrococcales</taxon>
        <taxon>Microbacteriaceae</taxon>
        <taxon>Curtobacterium</taxon>
    </lineage>
</organism>
<dbReference type="Proteomes" id="UP000746584">
    <property type="component" value="Unassembled WGS sequence"/>
</dbReference>
<dbReference type="RefSeq" id="WP_268239165.1">
    <property type="nucleotide sequence ID" value="NZ_BMOI01000013.1"/>
</dbReference>
<gene>
    <name evidence="2" type="ORF">JOE58_002606</name>
</gene>
<evidence type="ECO:0000313" key="2">
    <source>
        <dbReference type="EMBL" id="MBM7803355.1"/>
    </source>
</evidence>
<keyword evidence="3" id="KW-1185">Reference proteome</keyword>
<comment type="caution">
    <text evidence="2">The sequence shown here is derived from an EMBL/GenBank/DDBJ whole genome shotgun (WGS) entry which is preliminary data.</text>
</comment>
<accession>A0ABS2RWE7</accession>
<dbReference type="EMBL" id="JAFBCG010000001">
    <property type="protein sequence ID" value="MBM7803355.1"/>
    <property type="molecule type" value="Genomic_DNA"/>
</dbReference>
<name>A0ABS2RWE7_9MICO</name>
<evidence type="ECO:0000313" key="3">
    <source>
        <dbReference type="Proteomes" id="UP000746584"/>
    </source>
</evidence>
<evidence type="ECO:0008006" key="4">
    <source>
        <dbReference type="Google" id="ProtNLM"/>
    </source>
</evidence>
<evidence type="ECO:0000256" key="1">
    <source>
        <dbReference type="SAM" id="MobiDB-lite"/>
    </source>
</evidence>
<proteinExistence type="predicted"/>